<dbReference type="SMART" id="SM00387">
    <property type="entry name" value="HATPase_c"/>
    <property type="match status" value="1"/>
</dbReference>
<feature type="domain" description="HPt" evidence="13">
    <location>
        <begin position="1"/>
        <end position="102"/>
    </location>
</feature>
<evidence type="ECO:0000256" key="9">
    <source>
        <dbReference type="PROSITE-ProRule" id="PRU00110"/>
    </source>
</evidence>
<dbReference type="SMART" id="SM00260">
    <property type="entry name" value="CheW"/>
    <property type="match status" value="1"/>
</dbReference>
<dbReference type="InterPro" id="IPR002545">
    <property type="entry name" value="CheW-lke_dom"/>
</dbReference>
<keyword evidence="4 9" id="KW-0597">Phosphoprotein</keyword>
<dbReference type="PROSITE" id="PS50851">
    <property type="entry name" value="CHEW"/>
    <property type="match status" value="1"/>
</dbReference>
<dbReference type="Gene3D" id="1.20.120.160">
    <property type="entry name" value="HPT domain"/>
    <property type="match status" value="1"/>
</dbReference>
<dbReference type="InterPro" id="IPR005467">
    <property type="entry name" value="His_kinase_dom"/>
</dbReference>
<dbReference type="Gene3D" id="2.30.30.40">
    <property type="entry name" value="SH3 Domains"/>
    <property type="match status" value="1"/>
</dbReference>
<dbReference type="InterPro" id="IPR003594">
    <property type="entry name" value="HATPase_dom"/>
</dbReference>
<dbReference type="Pfam" id="PF01584">
    <property type="entry name" value="CheW"/>
    <property type="match status" value="1"/>
</dbReference>
<dbReference type="InterPro" id="IPR037006">
    <property type="entry name" value="CheA-like_homodim_sf"/>
</dbReference>
<dbReference type="SUPFAM" id="SSF55874">
    <property type="entry name" value="ATPase domain of HSP90 chaperone/DNA topoisomerase II/histidine kinase"/>
    <property type="match status" value="1"/>
</dbReference>
<dbReference type="eggNOG" id="COG0643">
    <property type="taxonomic scope" value="Bacteria"/>
</dbReference>
<dbReference type="RefSeq" id="WP_021130657.1">
    <property type="nucleotide sequence ID" value="NZ_AQPH01000003.1"/>
</dbReference>
<dbReference type="InterPro" id="IPR036061">
    <property type="entry name" value="CheW-like_dom_sf"/>
</dbReference>
<evidence type="ECO:0000313" key="14">
    <source>
        <dbReference type="EMBL" id="EPY03246.1"/>
    </source>
</evidence>
<dbReference type="SMART" id="SM01231">
    <property type="entry name" value="H-kinase_dim"/>
    <property type="match status" value="1"/>
</dbReference>
<dbReference type="Gene3D" id="1.10.287.560">
    <property type="entry name" value="Histidine kinase CheA-like, homodimeric domain"/>
    <property type="match status" value="1"/>
</dbReference>
<dbReference type="EC" id="2.7.13.3" evidence="2"/>
<dbReference type="InterPro" id="IPR004105">
    <property type="entry name" value="CheA-like_dim"/>
</dbReference>
<dbReference type="SUPFAM" id="SSF47384">
    <property type="entry name" value="Homodimeric domain of signal transducing histidine kinase"/>
    <property type="match status" value="1"/>
</dbReference>
<organism evidence="14 15">
    <name type="scientific">Magnetospirillum fulvum MGU-K5</name>
    <dbReference type="NCBI Taxonomy" id="1316936"/>
    <lineage>
        <taxon>Bacteria</taxon>
        <taxon>Pseudomonadati</taxon>
        <taxon>Pseudomonadota</taxon>
        <taxon>Alphaproteobacteria</taxon>
        <taxon>Rhodospirillales</taxon>
        <taxon>Rhodospirillaceae</taxon>
        <taxon>Magnetospirillum</taxon>
    </lineage>
</organism>
<dbReference type="Gene3D" id="3.30.565.10">
    <property type="entry name" value="Histidine kinase-like ATPase, C-terminal domain"/>
    <property type="match status" value="1"/>
</dbReference>
<dbReference type="OrthoDB" id="9803176at2"/>
<accession>S9TLT7</accession>
<dbReference type="Pfam" id="PF02518">
    <property type="entry name" value="HATPase_c"/>
    <property type="match status" value="1"/>
</dbReference>
<evidence type="ECO:0000256" key="6">
    <source>
        <dbReference type="ARBA" id="ARBA00022777"/>
    </source>
</evidence>
<dbReference type="PRINTS" id="PR00344">
    <property type="entry name" value="BCTRLSENSOR"/>
</dbReference>
<keyword evidence="7" id="KW-0902">Two-component regulatory system</keyword>
<dbReference type="Pfam" id="PF02895">
    <property type="entry name" value="H-kinase_dim"/>
    <property type="match status" value="1"/>
</dbReference>
<evidence type="ECO:0000256" key="2">
    <source>
        <dbReference type="ARBA" id="ARBA00012438"/>
    </source>
</evidence>
<sequence length="879" mass="93519">MTTPLLLRFVAEARELLQAAASGLLALEKSPDDETIINTVFRSVHTLKGSVGLFDFPAFAKLVHAGEDVLSAVRGGQLSLTSEMVDLLLDMLDRVAAWIDDIESDGTLGPGADGLSHEMTADLRSLLPIPAGPAPAPDSAPGVAAASIDWVPDLPEADRLDAFRAWGTGAPLVAIEYEPAEDCFFSGEDPVNLLRQIPGLHGLEIRPREPWPDSASLDPYRCVLRLRALASTSAETVESVFRYVIEQTRLGDVPPHLLIRPAGAPNGGLALDDFLDEADALVEAGEWERLRRAVAALTELTSPALFAASSLRWLAAVLALPSPEPAWAKALIASLATGQAQPVPPRGTAAISADAAPPPVHGSAEAPAAPLPASSPAGGAAARLTPLARDILAAQRTILTLDLDPDAFTLRLPSVAHTVSNVLGGTVRQIDLESWDDAVESARAQANPGPMLAVLAHLLDGPDDTVHRAAAIDTGLAAQGELRTTGGPRVLKVDQAKVDALMTLIGELVVSKNSLPFLARRAESVHGSREMAREIKDLFAVIDRLAQEMQAAIMAVRMLPVSEVLDRFPRLVRDVARKLGKRVSLVIEGEDTAADKNIIEVLGDPLLHIIRNALDHGIELPDDRVTASKAPEATVLIRAFQESDQVIIEVRDDGRGIDPDKIRKAAVTKGLIDAEQAERMSDQQAVNLVFLPGFSTAAQVSDLSGRGVGMDVVVTAVERTGGTVSLTSVKGQGTTARLSLPLSMAVTRVMMVEAGGGMLFGIPMDHIAETVRIHRSQVRRFKQSEAFVLRDTIVPLLRLDRLLGIAPPAWFGDDDQEDSVLVVRVGNAVTGLVVDHFREGMDIILKPFEGILSGIPGYAGTALLGDGRVLLVLNLKELL</sequence>
<dbReference type="PANTHER" id="PTHR43395">
    <property type="entry name" value="SENSOR HISTIDINE KINASE CHEA"/>
    <property type="match status" value="1"/>
</dbReference>
<protein>
    <recommendedName>
        <fullName evidence="3">Chemotaxis protein CheA</fullName>
        <ecNumber evidence="2">2.7.13.3</ecNumber>
    </recommendedName>
</protein>
<evidence type="ECO:0000256" key="7">
    <source>
        <dbReference type="ARBA" id="ARBA00023012"/>
    </source>
</evidence>
<feature type="compositionally biased region" description="Low complexity" evidence="10">
    <location>
        <begin position="362"/>
        <end position="379"/>
    </location>
</feature>
<dbReference type="Proteomes" id="UP000015350">
    <property type="component" value="Unassembled WGS sequence"/>
</dbReference>
<dbReference type="InterPro" id="IPR008207">
    <property type="entry name" value="Sig_transdc_His_kin_Hpt_dom"/>
</dbReference>
<dbReference type="SUPFAM" id="SSF50341">
    <property type="entry name" value="CheW-like"/>
    <property type="match status" value="1"/>
</dbReference>
<evidence type="ECO:0000256" key="5">
    <source>
        <dbReference type="ARBA" id="ARBA00022679"/>
    </source>
</evidence>
<comment type="catalytic activity">
    <reaction evidence="1">
        <text>ATP + protein L-histidine = ADP + protein N-phospho-L-histidine.</text>
        <dbReference type="EC" id="2.7.13.3"/>
    </reaction>
</comment>
<evidence type="ECO:0000313" key="15">
    <source>
        <dbReference type="Proteomes" id="UP000015350"/>
    </source>
</evidence>
<comment type="function">
    <text evidence="8">Involved in the transmission of sensory signals from the chemoreceptors to the flagellar motors. CheA is autophosphorylated; it can transfer its phosphate group to either CheB or CheY.</text>
</comment>
<dbReference type="STRING" id="1316936.K678_01346"/>
<dbReference type="SMART" id="SM00073">
    <property type="entry name" value="HPT"/>
    <property type="match status" value="1"/>
</dbReference>
<dbReference type="InterPro" id="IPR004358">
    <property type="entry name" value="Sig_transdc_His_kin-like_C"/>
</dbReference>
<name>S9TLT7_MAGFU</name>
<dbReference type="PROSITE" id="PS50109">
    <property type="entry name" value="HIS_KIN"/>
    <property type="match status" value="1"/>
</dbReference>
<dbReference type="EMBL" id="AQPH01000003">
    <property type="protein sequence ID" value="EPY03246.1"/>
    <property type="molecule type" value="Genomic_DNA"/>
</dbReference>
<dbReference type="InterPro" id="IPR036890">
    <property type="entry name" value="HATPase_C_sf"/>
</dbReference>
<dbReference type="eggNOG" id="COG2198">
    <property type="taxonomic scope" value="Bacteria"/>
</dbReference>
<evidence type="ECO:0000259" key="13">
    <source>
        <dbReference type="PROSITE" id="PS50894"/>
    </source>
</evidence>
<dbReference type="Pfam" id="PF01627">
    <property type="entry name" value="Hpt"/>
    <property type="match status" value="1"/>
</dbReference>
<dbReference type="FunFam" id="3.30.565.10:FF:000016">
    <property type="entry name" value="Chemotaxis protein CheA, putative"/>
    <property type="match status" value="1"/>
</dbReference>
<dbReference type="PATRIC" id="fig|1316936.3.peg.266"/>
<proteinExistence type="predicted"/>
<feature type="domain" description="Histidine kinase" evidence="11">
    <location>
        <begin position="528"/>
        <end position="744"/>
    </location>
</feature>
<keyword evidence="5" id="KW-0808">Transferase</keyword>
<feature type="domain" description="CheW-like" evidence="12">
    <location>
        <begin position="746"/>
        <end position="879"/>
    </location>
</feature>
<dbReference type="GO" id="GO:0006935">
    <property type="term" value="P:chemotaxis"/>
    <property type="evidence" value="ECO:0007669"/>
    <property type="project" value="InterPro"/>
</dbReference>
<dbReference type="GO" id="GO:0000155">
    <property type="term" value="F:phosphorelay sensor kinase activity"/>
    <property type="evidence" value="ECO:0007669"/>
    <property type="project" value="InterPro"/>
</dbReference>
<gene>
    <name evidence="14" type="ORF">K678_01346</name>
</gene>
<evidence type="ECO:0000256" key="10">
    <source>
        <dbReference type="SAM" id="MobiDB-lite"/>
    </source>
</evidence>
<dbReference type="CDD" id="cd00088">
    <property type="entry name" value="HPT"/>
    <property type="match status" value="1"/>
</dbReference>
<dbReference type="AlphaFoldDB" id="S9TLT7"/>
<comment type="caution">
    <text evidence="14">The sequence shown here is derived from an EMBL/GenBank/DDBJ whole genome shotgun (WGS) entry which is preliminary data.</text>
</comment>
<feature type="modified residue" description="Phosphohistidine" evidence="9">
    <location>
        <position position="45"/>
    </location>
</feature>
<evidence type="ECO:0000256" key="8">
    <source>
        <dbReference type="ARBA" id="ARBA00035100"/>
    </source>
</evidence>
<dbReference type="SUPFAM" id="SSF47226">
    <property type="entry name" value="Histidine-containing phosphotransfer domain, HPT domain"/>
    <property type="match status" value="1"/>
</dbReference>
<keyword evidence="6 14" id="KW-0418">Kinase</keyword>
<evidence type="ECO:0000259" key="11">
    <source>
        <dbReference type="PROSITE" id="PS50109"/>
    </source>
</evidence>
<dbReference type="GO" id="GO:0005737">
    <property type="term" value="C:cytoplasm"/>
    <property type="evidence" value="ECO:0007669"/>
    <property type="project" value="InterPro"/>
</dbReference>
<reference evidence="14 15" key="1">
    <citation type="submission" date="2013-04" db="EMBL/GenBank/DDBJ databases">
        <authorList>
            <person name="Kuznetsov B."/>
            <person name="Ivanovsky R."/>
        </authorList>
    </citation>
    <scope>NUCLEOTIDE SEQUENCE [LARGE SCALE GENOMIC DNA]</scope>
    <source>
        <strain evidence="14 15">MGU-K5</strain>
    </source>
</reference>
<dbReference type="PROSITE" id="PS50894">
    <property type="entry name" value="HPT"/>
    <property type="match status" value="1"/>
</dbReference>
<dbReference type="InterPro" id="IPR036097">
    <property type="entry name" value="HisK_dim/P_sf"/>
</dbReference>
<evidence type="ECO:0000256" key="4">
    <source>
        <dbReference type="ARBA" id="ARBA00022553"/>
    </source>
</evidence>
<feature type="region of interest" description="Disordered" evidence="10">
    <location>
        <begin position="343"/>
        <end position="379"/>
    </location>
</feature>
<dbReference type="InterPro" id="IPR051315">
    <property type="entry name" value="Bact_Chemotaxis_CheA"/>
</dbReference>
<dbReference type="CDD" id="cd16916">
    <property type="entry name" value="HATPase_CheA-like"/>
    <property type="match status" value="1"/>
</dbReference>
<dbReference type="PANTHER" id="PTHR43395:SF1">
    <property type="entry name" value="CHEMOTAXIS PROTEIN CHEA"/>
    <property type="match status" value="1"/>
</dbReference>
<dbReference type="InterPro" id="IPR036641">
    <property type="entry name" value="HPT_dom_sf"/>
</dbReference>
<evidence type="ECO:0000256" key="1">
    <source>
        <dbReference type="ARBA" id="ARBA00000085"/>
    </source>
</evidence>
<evidence type="ECO:0000259" key="12">
    <source>
        <dbReference type="PROSITE" id="PS50851"/>
    </source>
</evidence>
<evidence type="ECO:0000256" key="3">
    <source>
        <dbReference type="ARBA" id="ARBA00021495"/>
    </source>
</evidence>